<evidence type="ECO:0000256" key="1">
    <source>
        <dbReference type="ARBA" id="ARBA00004141"/>
    </source>
</evidence>
<evidence type="ECO:0000256" key="3">
    <source>
        <dbReference type="ARBA" id="ARBA00022448"/>
    </source>
</evidence>
<dbReference type="InterPro" id="IPR003593">
    <property type="entry name" value="AAA+_ATPase"/>
</dbReference>
<dbReference type="InterPro" id="IPR027417">
    <property type="entry name" value="P-loop_NTPase"/>
</dbReference>
<protein>
    <submittedName>
        <fullName evidence="14">ABC transporter family protein</fullName>
    </submittedName>
</protein>
<feature type="transmembrane region" description="Helical" evidence="11">
    <location>
        <begin position="1012"/>
        <end position="1030"/>
    </location>
</feature>
<reference evidence="15" key="1">
    <citation type="journal article" date="2006" name="PLoS Biol.">
        <title>Macronuclear genome sequence of the ciliate Tetrahymena thermophila, a model eukaryote.</title>
        <authorList>
            <person name="Eisen J.A."/>
            <person name="Coyne R.S."/>
            <person name="Wu M."/>
            <person name="Wu D."/>
            <person name="Thiagarajan M."/>
            <person name="Wortman J.R."/>
            <person name="Badger J.H."/>
            <person name="Ren Q."/>
            <person name="Amedeo P."/>
            <person name="Jones K.M."/>
            <person name="Tallon L.J."/>
            <person name="Delcher A.L."/>
            <person name="Salzberg S.L."/>
            <person name="Silva J.C."/>
            <person name="Haas B.J."/>
            <person name="Majoros W.H."/>
            <person name="Farzad M."/>
            <person name="Carlton J.M."/>
            <person name="Smith R.K. Jr."/>
            <person name="Garg J."/>
            <person name="Pearlman R.E."/>
            <person name="Karrer K.M."/>
            <person name="Sun L."/>
            <person name="Manning G."/>
            <person name="Elde N.C."/>
            <person name="Turkewitz A.P."/>
            <person name="Asai D.J."/>
            <person name="Wilkes D.E."/>
            <person name="Wang Y."/>
            <person name="Cai H."/>
            <person name="Collins K."/>
            <person name="Stewart B.A."/>
            <person name="Lee S.R."/>
            <person name="Wilamowska K."/>
            <person name="Weinberg Z."/>
            <person name="Ruzzo W.L."/>
            <person name="Wloga D."/>
            <person name="Gaertig J."/>
            <person name="Frankel J."/>
            <person name="Tsao C.-C."/>
            <person name="Gorovsky M.A."/>
            <person name="Keeling P.J."/>
            <person name="Waller R.F."/>
            <person name="Patron N.J."/>
            <person name="Cherry J.M."/>
            <person name="Stover N.A."/>
            <person name="Krieger C.J."/>
            <person name="del Toro C."/>
            <person name="Ryder H.F."/>
            <person name="Williamson S.C."/>
            <person name="Barbeau R.A."/>
            <person name="Hamilton E.P."/>
            <person name="Orias E."/>
        </authorList>
    </citation>
    <scope>NUCLEOTIDE SEQUENCE [LARGE SCALE GENOMIC DNA]</scope>
    <source>
        <strain evidence="15">SB210</strain>
    </source>
</reference>
<evidence type="ECO:0000256" key="10">
    <source>
        <dbReference type="SAM" id="MobiDB-lite"/>
    </source>
</evidence>
<accession>Q240Q6</accession>
<dbReference type="HOGENOM" id="CLU_000604_27_1_1"/>
<keyword evidence="3" id="KW-0813">Transport</keyword>
<feature type="domain" description="ABC transporter" evidence="12">
    <location>
        <begin position="1151"/>
        <end position="1391"/>
    </location>
</feature>
<proteinExistence type="inferred from homology"/>
<feature type="transmembrane region" description="Helical" evidence="11">
    <location>
        <begin position="789"/>
        <end position="812"/>
    </location>
</feature>
<evidence type="ECO:0000256" key="8">
    <source>
        <dbReference type="ARBA" id="ARBA00022989"/>
    </source>
</evidence>
<comment type="similarity">
    <text evidence="2">Belongs to the ABC transporter superfamily. ABCC family. Conjugate transporter (TC 3.A.1.208) subfamily.</text>
</comment>
<keyword evidence="7" id="KW-0067">ATP-binding</keyword>
<evidence type="ECO:0000259" key="13">
    <source>
        <dbReference type="PROSITE" id="PS50929"/>
    </source>
</evidence>
<name>Q240Q6_TETTS</name>
<dbReference type="PROSITE" id="PS00211">
    <property type="entry name" value="ABC_TRANSPORTER_1"/>
    <property type="match status" value="1"/>
</dbReference>
<evidence type="ECO:0000256" key="5">
    <source>
        <dbReference type="ARBA" id="ARBA00022737"/>
    </source>
</evidence>
<dbReference type="SUPFAM" id="SSF52540">
    <property type="entry name" value="P-loop containing nucleoside triphosphate hydrolases"/>
    <property type="match status" value="2"/>
</dbReference>
<evidence type="ECO:0000313" key="14">
    <source>
        <dbReference type="EMBL" id="EAS02358.2"/>
    </source>
</evidence>
<evidence type="ECO:0000256" key="7">
    <source>
        <dbReference type="ARBA" id="ARBA00022840"/>
    </source>
</evidence>
<dbReference type="InParanoid" id="Q240Q6"/>
<dbReference type="Gene3D" id="3.40.50.300">
    <property type="entry name" value="P-loop containing nucleotide triphosphate hydrolases"/>
    <property type="match status" value="2"/>
</dbReference>
<dbReference type="InterPro" id="IPR036640">
    <property type="entry name" value="ABC1_TM_sf"/>
</dbReference>
<evidence type="ECO:0000313" key="15">
    <source>
        <dbReference type="Proteomes" id="UP000009168"/>
    </source>
</evidence>
<keyword evidence="5" id="KW-0677">Repeat</keyword>
<feature type="domain" description="ABC transmembrane type-1" evidence="13">
    <location>
        <begin position="142"/>
        <end position="410"/>
    </location>
</feature>
<dbReference type="RefSeq" id="XP_001022603.2">
    <property type="nucleotide sequence ID" value="XM_001022603.2"/>
</dbReference>
<keyword evidence="9 11" id="KW-0472">Membrane</keyword>
<feature type="transmembrane region" description="Helical" evidence="11">
    <location>
        <begin position="272"/>
        <end position="293"/>
    </location>
</feature>
<evidence type="ECO:0000256" key="11">
    <source>
        <dbReference type="SAM" id="Phobius"/>
    </source>
</evidence>
<dbReference type="InterPro" id="IPR050173">
    <property type="entry name" value="ABC_transporter_C-like"/>
</dbReference>
<dbReference type="SMART" id="SM00382">
    <property type="entry name" value="AAA"/>
    <property type="match status" value="2"/>
</dbReference>
<feature type="region of interest" description="Disordered" evidence="10">
    <location>
        <begin position="1094"/>
        <end position="1118"/>
    </location>
</feature>
<sequence>MSDQQSSATRDSIDIESYHLQKGQKLLDQSQNFKSENQSDSQFQNGALKNTDKKGYNSFSQGYSCIWRLIWFHFISMVKKLKNIEQQGRRIEVDDLPELEDHAKVEYTAYKLKEKIEKLDPEKVTSLGFLKIIGLAFKKSVLAIMTFLFLENITKLMVPYCMQKLIQLVKEGDIQQASLWVFLLVFSSFLGITFGQNGWTGSQRLCAQLRLGLINILYQKVSNLSAFSVKKANVGKIINMISSDFSIFEVRAVNIFTTALAPITLSISCGMLCYRIGYIAIPAIFLMIGLFPLQKKIAQAASEYTKQQSKHSDQKIKLFSEMMDGIRIIKMYGWEKAFNSTINKFRSLEVRNTLINQIIMYIEHAFSLNGPLFVALLCFLFIDMYEDNFLDTAIIFSTIELINLISNTIMKNVGYGLSFIFEFKVLVQRYMSVISIENVQMKSIDNPHMKPNLADNPPSPDTLVYMKDFSAYWQTEDLENQTPVLQDINFTIKKGETVSIIGQIGSGKTSFLFAIMQEIPRYKGVYYSVSQISFAEQEPFILQGTVRDNILFGKSYDEKFYKKVVKACCLLDDYKQFSNGDLTVVGERGSNLSGGQKARICLARAVYADTDLYLLDDPLSAVDSKVAKKIFKNVINGMLKDKGVILVTHQLNYALRCQRIAVFENGNIILQGNPNEINFSQTSLAKHIENIENHHVEDENQLDISMEQQILQEIQKEEDEQDNDDENQDSSTKQKDIQTFKNDKEINNVIKPNEDRNSTIFSSSGKKEDEYPVTKDTYINYFLTNPSPWIFMLVVFTFIIQEFLFTSFYKSLSLYEYEFNREQFYAISFGILTAFFVFKFVQCSFMSYFVLQTNQSLTQKMIRSISQARPILFDEIPSGQIINKYSTDISILDKNLPEAAQQTVEGVLHFINLIGSVIFINQYFIIPGVFEVFLFYKWFRYIKPTLMRAKQLDLENKTPVFQFFQSSLNGILIINIYGQKQLFQQKMAVLMNNSIRTADIFWFVSRLFSVSMQYFALAVSGVGIYIILFLSSSDNPKFAESLTYLLLLTNFLHMTLRAVINMDTFMTSSERACSIIDLPRENIELSDIDSDQLTHDDHQHHQTSQNSQRNRHYNQLQSEQSSVSIEIEDFNQERLNKNSIQSNKWPSQGNLKFDNVFMRYKEGMNPVLKGVSFEAKPLERVAIVGRTGAGKSSIIQALFRMSEIDISSEQGPSRIFYDDQNTRDVGLHLLRRSISIIPQNPFVFSGSIRRNIDPLDEYTDQQIYHVLRETGLNELISKLPQGIETDMSDSASVFSMGQRQLVCLARVMLRRNKLMVLDEATANVDMETDHLIQELIKEKFQDTTIITIAHRLNTIADYDKIIVLDAGKVVEIDTPFNLLALREEDQTITNTESVFAQMVLNTGAKNGEQIFQICKKSYLEKKKNI</sequence>
<dbReference type="GeneID" id="7831669"/>
<feature type="transmembrane region" description="Helical" evidence="11">
    <location>
        <begin position="177"/>
        <end position="195"/>
    </location>
</feature>
<dbReference type="FunFam" id="3.40.50.300:FF:000973">
    <property type="entry name" value="Multidrug resistance-associated protein 4"/>
    <property type="match status" value="1"/>
</dbReference>
<dbReference type="Proteomes" id="UP000009168">
    <property type="component" value="Unassembled WGS sequence"/>
</dbReference>
<dbReference type="EMBL" id="GG662540">
    <property type="protein sequence ID" value="EAS02358.2"/>
    <property type="molecule type" value="Genomic_DNA"/>
</dbReference>
<dbReference type="OrthoDB" id="6500128at2759"/>
<comment type="subcellular location">
    <subcellularLocation>
        <location evidence="1">Membrane</location>
        <topology evidence="1">Multi-pass membrane protein</topology>
    </subcellularLocation>
</comment>
<organism evidence="14 15">
    <name type="scientific">Tetrahymena thermophila (strain SB210)</name>
    <dbReference type="NCBI Taxonomy" id="312017"/>
    <lineage>
        <taxon>Eukaryota</taxon>
        <taxon>Sar</taxon>
        <taxon>Alveolata</taxon>
        <taxon>Ciliophora</taxon>
        <taxon>Intramacronucleata</taxon>
        <taxon>Oligohymenophorea</taxon>
        <taxon>Hymenostomatida</taxon>
        <taxon>Tetrahymenina</taxon>
        <taxon>Tetrahymenidae</taxon>
        <taxon>Tetrahymena</taxon>
    </lineage>
</organism>
<dbReference type="GO" id="GO:0005524">
    <property type="term" value="F:ATP binding"/>
    <property type="evidence" value="ECO:0007669"/>
    <property type="project" value="UniProtKB-KW"/>
</dbReference>
<gene>
    <name evidence="14" type="ORF">TTHERM_00624760</name>
</gene>
<feature type="compositionally biased region" description="Acidic residues" evidence="10">
    <location>
        <begin position="716"/>
        <end position="728"/>
    </location>
</feature>
<dbReference type="CDD" id="cd18579">
    <property type="entry name" value="ABC_6TM_ABCC_D1"/>
    <property type="match status" value="1"/>
</dbReference>
<evidence type="ECO:0000256" key="4">
    <source>
        <dbReference type="ARBA" id="ARBA00022692"/>
    </source>
</evidence>
<dbReference type="Gene3D" id="1.20.1560.10">
    <property type="entry name" value="ABC transporter type 1, transmembrane domain"/>
    <property type="match status" value="2"/>
</dbReference>
<dbReference type="Pfam" id="PF00664">
    <property type="entry name" value="ABC_membrane"/>
    <property type="match status" value="2"/>
</dbReference>
<dbReference type="Pfam" id="PF00005">
    <property type="entry name" value="ABC_tran"/>
    <property type="match status" value="2"/>
</dbReference>
<dbReference type="GO" id="GO:0016887">
    <property type="term" value="F:ATP hydrolysis activity"/>
    <property type="evidence" value="ECO:0007669"/>
    <property type="project" value="InterPro"/>
</dbReference>
<keyword evidence="6" id="KW-0547">Nucleotide-binding</keyword>
<dbReference type="CDD" id="cd03244">
    <property type="entry name" value="ABCC_MRP_domain2"/>
    <property type="match status" value="1"/>
</dbReference>
<keyword evidence="15" id="KW-1185">Reference proteome</keyword>
<keyword evidence="8 11" id="KW-1133">Transmembrane helix</keyword>
<dbReference type="SUPFAM" id="SSF90123">
    <property type="entry name" value="ABC transporter transmembrane region"/>
    <property type="match status" value="2"/>
</dbReference>
<dbReference type="PROSITE" id="PS50893">
    <property type="entry name" value="ABC_TRANSPORTER_2"/>
    <property type="match status" value="2"/>
</dbReference>
<evidence type="ECO:0000259" key="12">
    <source>
        <dbReference type="PROSITE" id="PS50893"/>
    </source>
</evidence>
<dbReference type="GO" id="GO:0140359">
    <property type="term" value="F:ABC-type transporter activity"/>
    <property type="evidence" value="ECO:0007669"/>
    <property type="project" value="InterPro"/>
</dbReference>
<feature type="transmembrane region" description="Helical" evidence="11">
    <location>
        <begin position="824"/>
        <end position="851"/>
    </location>
</feature>
<dbReference type="PANTHER" id="PTHR24223:SF456">
    <property type="entry name" value="MULTIDRUG RESISTANCE-ASSOCIATED PROTEIN LETHAL(2)03659"/>
    <property type="match status" value="1"/>
</dbReference>
<dbReference type="InterPro" id="IPR044746">
    <property type="entry name" value="ABCC_6TM_D1"/>
</dbReference>
<feature type="transmembrane region" description="Helical" evidence="11">
    <location>
        <begin position="913"/>
        <end position="939"/>
    </location>
</feature>
<dbReference type="InterPro" id="IPR017871">
    <property type="entry name" value="ABC_transporter-like_CS"/>
</dbReference>
<evidence type="ECO:0000256" key="6">
    <source>
        <dbReference type="ARBA" id="ARBA00022741"/>
    </source>
</evidence>
<keyword evidence="4 11" id="KW-0812">Transmembrane</keyword>
<feature type="region of interest" description="Disordered" evidence="10">
    <location>
        <begin position="716"/>
        <end position="738"/>
    </location>
</feature>
<feature type="transmembrane region" description="Helical" evidence="11">
    <location>
        <begin position="960"/>
        <end position="978"/>
    </location>
</feature>
<dbReference type="PROSITE" id="PS50929">
    <property type="entry name" value="ABC_TM1F"/>
    <property type="match status" value="2"/>
</dbReference>
<dbReference type="STRING" id="312017.Q240Q6"/>
<evidence type="ECO:0000256" key="9">
    <source>
        <dbReference type="ARBA" id="ARBA00023136"/>
    </source>
</evidence>
<feature type="domain" description="ABC transporter" evidence="12">
    <location>
        <begin position="464"/>
        <end position="690"/>
    </location>
</feature>
<dbReference type="InterPro" id="IPR011527">
    <property type="entry name" value="ABC1_TM_dom"/>
</dbReference>
<feature type="domain" description="ABC transmembrane type-1" evidence="13">
    <location>
        <begin position="790"/>
        <end position="1067"/>
    </location>
</feature>
<evidence type="ECO:0000256" key="2">
    <source>
        <dbReference type="ARBA" id="ARBA00009726"/>
    </source>
</evidence>
<dbReference type="eggNOG" id="KOG0054">
    <property type="taxonomic scope" value="Eukaryota"/>
</dbReference>
<dbReference type="CDD" id="cd03250">
    <property type="entry name" value="ABCC_MRP_domain1"/>
    <property type="match status" value="1"/>
</dbReference>
<dbReference type="KEGG" id="tet:TTHERM_00624760"/>
<dbReference type="FunFam" id="3.40.50.300:FF:000610">
    <property type="entry name" value="Multidrug resistance-associated ABC transporter"/>
    <property type="match status" value="1"/>
</dbReference>
<dbReference type="GO" id="GO:0016020">
    <property type="term" value="C:membrane"/>
    <property type="evidence" value="ECO:0007669"/>
    <property type="project" value="UniProtKB-SubCell"/>
</dbReference>
<dbReference type="InterPro" id="IPR003439">
    <property type="entry name" value="ABC_transporter-like_ATP-bd"/>
</dbReference>
<dbReference type="PANTHER" id="PTHR24223">
    <property type="entry name" value="ATP-BINDING CASSETTE SUB-FAMILY C"/>
    <property type="match status" value="1"/>
</dbReference>